<accession>A0ABW8L6Z6</accession>
<dbReference type="PANTHER" id="PTHR24221">
    <property type="entry name" value="ATP-BINDING CASSETTE SUB-FAMILY B"/>
    <property type="match status" value="1"/>
</dbReference>
<evidence type="ECO:0000313" key="11">
    <source>
        <dbReference type="Proteomes" id="UP001620234"/>
    </source>
</evidence>
<feature type="domain" description="ABC transporter" evidence="8">
    <location>
        <begin position="362"/>
        <end position="599"/>
    </location>
</feature>
<dbReference type="EMBL" id="JBJDPD010000005">
    <property type="protein sequence ID" value="MFK4000666.1"/>
    <property type="molecule type" value="Genomic_DNA"/>
</dbReference>
<keyword evidence="5 7" id="KW-1133">Transmembrane helix</keyword>
<dbReference type="InterPro" id="IPR039421">
    <property type="entry name" value="Type_1_exporter"/>
</dbReference>
<keyword evidence="3" id="KW-0547">Nucleotide-binding</keyword>
<dbReference type="PROSITE" id="PS00211">
    <property type="entry name" value="ABC_TRANSPORTER_1"/>
    <property type="match status" value="1"/>
</dbReference>
<feature type="transmembrane region" description="Helical" evidence="7">
    <location>
        <begin position="266"/>
        <end position="284"/>
    </location>
</feature>
<dbReference type="RefSeq" id="WP_404671958.1">
    <property type="nucleotide sequence ID" value="NZ_JBJDPD010000005.1"/>
</dbReference>
<feature type="transmembrane region" description="Helical" evidence="7">
    <location>
        <begin position="162"/>
        <end position="194"/>
    </location>
</feature>
<dbReference type="InterPro" id="IPR027417">
    <property type="entry name" value="P-loop_NTPase"/>
</dbReference>
<dbReference type="Pfam" id="PF00005">
    <property type="entry name" value="ABC_tran"/>
    <property type="match status" value="1"/>
</dbReference>
<dbReference type="PROSITE" id="PS50893">
    <property type="entry name" value="ABC_TRANSPORTER_2"/>
    <property type="match status" value="1"/>
</dbReference>
<dbReference type="InterPro" id="IPR036640">
    <property type="entry name" value="ABC1_TM_sf"/>
</dbReference>
<dbReference type="Gene3D" id="1.20.1560.10">
    <property type="entry name" value="ABC transporter type 1, transmembrane domain"/>
    <property type="match status" value="1"/>
</dbReference>
<name>A0ABW8L6Z6_9GAMM</name>
<dbReference type="Proteomes" id="UP001620234">
    <property type="component" value="Unassembled WGS sequence"/>
</dbReference>
<keyword evidence="6 7" id="KW-0472">Membrane</keyword>
<keyword evidence="2 7" id="KW-0812">Transmembrane</keyword>
<evidence type="ECO:0000259" key="8">
    <source>
        <dbReference type="PROSITE" id="PS50893"/>
    </source>
</evidence>
<evidence type="ECO:0000256" key="3">
    <source>
        <dbReference type="ARBA" id="ARBA00022741"/>
    </source>
</evidence>
<organism evidence="10 11">
    <name type="scientific">Psychrobacter namhaensis</name>
    <dbReference type="NCBI Taxonomy" id="292734"/>
    <lineage>
        <taxon>Bacteria</taxon>
        <taxon>Pseudomonadati</taxon>
        <taxon>Pseudomonadota</taxon>
        <taxon>Gammaproteobacteria</taxon>
        <taxon>Moraxellales</taxon>
        <taxon>Moraxellaceae</taxon>
        <taxon>Psychrobacter</taxon>
    </lineage>
</organism>
<keyword evidence="11" id="KW-1185">Reference proteome</keyword>
<feature type="transmembrane region" description="Helical" evidence="7">
    <location>
        <begin position="75"/>
        <end position="96"/>
    </location>
</feature>
<dbReference type="PROSITE" id="PS50929">
    <property type="entry name" value="ABC_TM1F"/>
    <property type="match status" value="1"/>
</dbReference>
<gene>
    <name evidence="10" type="ORF">ACI2I3_04860</name>
</gene>
<dbReference type="SUPFAM" id="SSF90123">
    <property type="entry name" value="ABC transporter transmembrane region"/>
    <property type="match status" value="1"/>
</dbReference>
<evidence type="ECO:0000256" key="2">
    <source>
        <dbReference type="ARBA" id="ARBA00022692"/>
    </source>
</evidence>
<proteinExistence type="predicted"/>
<sequence>MLKVIKQLFSLLTDKQLKQFYTLQVLVVIMAFAELLGIASIAPFMTLVGDTSILEKNNIFAEIYQMSGMTNPLDFVFYTGLMVLVALTISTIISMYTTWRLSLYGASVGIEIADHLYAYYMKEDWQFHASGSSAQLTKQVSVEAMRLTTGIIQPLMRMNAKVVLAILIAVSIIVYDPVIAIVGLMIFALAYFLLYKTVRKKLVIQGRAISQVSTDRFRLMNEGFGGIKDVLLLNRSEDFINRFERSGRIYARALGVNAGISQVPRYFMELIAFGSMIGLVLLLIKWHEGNLGAVLPILAVYALAAFKLLPALQQIYASIAQIKGNLAAFEAVKGDLERSYEGSKEITDAQVAQQRPTLTKEITLSNIVFSYPNKSSAAVSDVSMTIPKNSVIGLVGSSGSGKSTLIDILLGLLTPQSGSLNVDGKPITAENKRVWQDMLGFVPQSIFLSEGSIAANIAFGVPARDIDSKKVDEALNLANLNEMVEQLPEGVNTKVGERGVQLSGGQRQRIGIARALYHKADILVFDEATSALDGITEKIVMDAIHDFSGQKTIIMIAHRLKTVQKCDIIYLMKQGCIVDSGSYNELILKNSDFKKMAEHA</sequence>
<comment type="caution">
    <text evidence="10">The sequence shown here is derived from an EMBL/GenBank/DDBJ whole genome shotgun (WGS) entry which is preliminary data.</text>
</comment>
<evidence type="ECO:0000259" key="9">
    <source>
        <dbReference type="PROSITE" id="PS50929"/>
    </source>
</evidence>
<feature type="domain" description="ABC transmembrane type-1" evidence="9">
    <location>
        <begin position="25"/>
        <end position="324"/>
    </location>
</feature>
<keyword evidence="4 10" id="KW-0067">ATP-binding</keyword>
<dbReference type="GO" id="GO:0005524">
    <property type="term" value="F:ATP binding"/>
    <property type="evidence" value="ECO:0007669"/>
    <property type="project" value="UniProtKB-KW"/>
</dbReference>
<dbReference type="InterPro" id="IPR003593">
    <property type="entry name" value="AAA+_ATPase"/>
</dbReference>
<dbReference type="SUPFAM" id="SSF52540">
    <property type="entry name" value="P-loop containing nucleoside triphosphate hydrolases"/>
    <property type="match status" value="1"/>
</dbReference>
<dbReference type="PANTHER" id="PTHR24221:SF654">
    <property type="entry name" value="ATP-BINDING CASSETTE SUB-FAMILY B MEMBER 6"/>
    <property type="match status" value="1"/>
</dbReference>
<dbReference type="SMART" id="SM00382">
    <property type="entry name" value="AAA"/>
    <property type="match status" value="1"/>
</dbReference>
<feature type="transmembrane region" description="Helical" evidence="7">
    <location>
        <begin position="291"/>
        <end position="309"/>
    </location>
</feature>
<dbReference type="InterPro" id="IPR003439">
    <property type="entry name" value="ABC_transporter-like_ATP-bd"/>
</dbReference>
<protein>
    <submittedName>
        <fullName evidence="10">ABC transporter ATP-binding protein</fullName>
    </submittedName>
</protein>
<evidence type="ECO:0000256" key="7">
    <source>
        <dbReference type="SAM" id="Phobius"/>
    </source>
</evidence>
<evidence type="ECO:0000256" key="1">
    <source>
        <dbReference type="ARBA" id="ARBA00004651"/>
    </source>
</evidence>
<comment type="subcellular location">
    <subcellularLocation>
        <location evidence="1">Cell membrane</location>
        <topology evidence="1">Multi-pass membrane protein</topology>
    </subcellularLocation>
</comment>
<reference evidence="10 11" key="1">
    <citation type="submission" date="2024-11" db="EMBL/GenBank/DDBJ databases">
        <title>The Natural Products Discovery Center: Release of the First 8490 Sequenced Strains for Exploring Actinobacteria Biosynthetic Diversity.</title>
        <authorList>
            <person name="Kalkreuter E."/>
            <person name="Kautsar S.A."/>
            <person name="Yang D."/>
            <person name="Bader C.D."/>
            <person name="Teijaro C.N."/>
            <person name="Fluegel L."/>
            <person name="Davis C.M."/>
            <person name="Simpson J.R."/>
            <person name="Lauterbach L."/>
            <person name="Steele A.D."/>
            <person name="Gui C."/>
            <person name="Meng S."/>
            <person name="Li G."/>
            <person name="Viehrig K."/>
            <person name="Ye F."/>
            <person name="Su P."/>
            <person name="Kiefer A.F."/>
            <person name="Nichols A."/>
            <person name="Cepeda A.J."/>
            <person name="Yan W."/>
            <person name="Fan B."/>
            <person name="Jiang Y."/>
            <person name="Adhikari A."/>
            <person name="Zheng C.-J."/>
            <person name="Schuster L."/>
            <person name="Cowan T.M."/>
            <person name="Smanski M.J."/>
            <person name="Chevrette M.G."/>
            <person name="De Carvalho L.P.S."/>
            <person name="Shen B."/>
        </authorList>
    </citation>
    <scope>NUCLEOTIDE SEQUENCE [LARGE SCALE GENOMIC DNA]</scope>
    <source>
        <strain evidence="10 11">NPDC077433</strain>
    </source>
</reference>
<dbReference type="InterPro" id="IPR011527">
    <property type="entry name" value="ABC1_TM_dom"/>
</dbReference>
<dbReference type="Gene3D" id="3.40.50.300">
    <property type="entry name" value="P-loop containing nucleotide triphosphate hydrolases"/>
    <property type="match status" value="1"/>
</dbReference>
<evidence type="ECO:0000256" key="5">
    <source>
        <dbReference type="ARBA" id="ARBA00022989"/>
    </source>
</evidence>
<feature type="transmembrane region" description="Helical" evidence="7">
    <location>
        <begin position="20"/>
        <end position="42"/>
    </location>
</feature>
<evidence type="ECO:0000256" key="6">
    <source>
        <dbReference type="ARBA" id="ARBA00023136"/>
    </source>
</evidence>
<evidence type="ECO:0000256" key="4">
    <source>
        <dbReference type="ARBA" id="ARBA00022840"/>
    </source>
</evidence>
<dbReference type="InterPro" id="IPR017871">
    <property type="entry name" value="ABC_transporter-like_CS"/>
</dbReference>
<dbReference type="Pfam" id="PF00664">
    <property type="entry name" value="ABC_membrane"/>
    <property type="match status" value="1"/>
</dbReference>
<evidence type="ECO:0000313" key="10">
    <source>
        <dbReference type="EMBL" id="MFK4000666.1"/>
    </source>
</evidence>